<organism evidence="1">
    <name type="scientific">Spodoptera frugiperda</name>
    <name type="common">Fall armyworm</name>
    <dbReference type="NCBI Taxonomy" id="7108"/>
    <lineage>
        <taxon>Eukaryota</taxon>
        <taxon>Metazoa</taxon>
        <taxon>Ecdysozoa</taxon>
        <taxon>Arthropoda</taxon>
        <taxon>Hexapoda</taxon>
        <taxon>Insecta</taxon>
        <taxon>Pterygota</taxon>
        <taxon>Neoptera</taxon>
        <taxon>Endopterygota</taxon>
        <taxon>Lepidoptera</taxon>
        <taxon>Glossata</taxon>
        <taxon>Ditrysia</taxon>
        <taxon>Noctuoidea</taxon>
        <taxon>Noctuidae</taxon>
        <taxon>Amphipyrinae</taxon>
        <taxon>Spodoptera</taxon>
    </lineage>
</organism>
<dbReference type="EMBL" id="ODYU01011972">
    <property type="protein sequence ID" value="SOQ58019.1"/>
    <property type="molecule type" value="Genomic_DNA"/>
</dbReference>
<name>A0A2H1WY78_SPOFR</name>
<evidence type="ECO:0000313" key="1">
    <source>
        <dbReference type="EMBL" id="SOQ58019.1"/>
    </source>
</evidence>
<reference evidence="1" key="1">
    <citation type="submission" date="2016-07" db="EMBL/GenBank/DDBJ databases">
        <authorList>
            <person name="Bretaudeau A."/>
        </authorList>
    </citation>
    <scope>NUCLEOTIDE SEQUENCE</scope>
    <source>
        <strain evidence="1">Rice</strain>
        <tissue evidence="1">Whole body</tissue>
    </source>
</reference>
<dbReference type="AlphaFoldDB" id="A0A2H1WY78"/>
<protein>
    <submittedName>
        <fullName evidence="1">SFRICE_030821</fullName>
    </submittedName>
</protein>
<gene>
    <name evidence="1" type="ORF">SFRICE_030821</name>
</gene>
<accession>A0A2H1WY78</accession>
<sequence>MVDTPPHWIRLGAASSRACNQAPHRTPQEVQLVSSCACSHRLRDVAACAHAAHDEESLYDSKLVELFSIISVNEQMSSDGKQSSPLMDGPETLNVSVNQLNNHGLFTYIKGEKL</sequence>
<proteinExistence type="predicted"/>